<accession>X7EJH3</accession>
<dbReference type="AlphaFoldDB" id="X7EJH3"/>
<evidence type="ECO:0000256" key="1">
    <source>
        <dbReference type="SAM" id="SignalP"/>
    </source>
</evidence>
<sequence>MLRLALILLPLHVPVAAFATGPSDPGSAFARCEGRLAANVEFGWLFGEHDQDADALRLTFSDLGQATGPAGSRARRDSRIRAKSDQARLLSDARFASDDRRRRIAAATADAHLRRCRALVLG</sequence>
<gene>
    <name evidence="2" type="ORF">OCH239_08330</name>
</gene>
<dbReference type="OrthoDB" id="7872837at2"/>
<proteinExistence type="predicted"/>
<comment type="caution">
    <text evidence="2">The sequence shown here is derived from an EMBL/GenBank/DDBJ whole genome shotgun (WGS) entry which is preliminary data.</text>
</comment>
<feature type="signal peptide" evidence="1">
    <location>
        <begin position="1"/>
        <end position="19"/>
    </location>
</feature>
<reference evidence="2 3" key="1">
    <citation type="submission" date="2014-01" db="EMBL/GenBank/DDBJ databases">
        <title>Roseivivax halodurans JCM 10272 Genome Sequencing.</title>
        <authorList>
            <person name="Lai Q."/>
            <person name="Li G."/>
            <person name="Shao Z."/>
        </authorList>
    </citation>
    <scope>NUCLEOTIDE SEQUENCE [LARGE SCALE GENOMIC DNA]</scope>
    <source>
        <strain evidence="2 3">JCM 10272</strain>
    </source>
</reference>
<dbReference type="EMBL" id="JALZ01000002">
    <property type="protein sequence ID" value="ETX16259.1"/>
    <property type="molecule type" value="Genomic_DNA"/>
</dbReference>
<evidence type="ECO:0000313" key="3">
    <source>
        <dbReference type="Proteomes" id="UP000022447"/>
    </source>
</evidence>
<dbReference type="STRING" id="1449350.OCH239_08330"/>
<evidence type="ECO:0000313" key="2">
    <source>
        <dbReference type="EMBL" id="ETX16259.1"/>
    </source>
</evidence>
<name>X7EJH3_9RHOB</name>
<feature type="chain" id="PRO_5004978398" evidence="1">
    <location>
        <begin position="20"/>
        <end position="122"/>
    </location>
</feature>
<dbReference type="eggNOG" id="ENOG5033ISF">
    <property type="taxonomic scope" value="Bacteria"/>
</dbReference>
<keyword evidence="3" id="KW-1185">Reference proteome</keyword>
<protein>
    <submittedName>
        <fullName evidence="2">Uncharacterized protein</fullName>
    </submittedName>
</protein>
<organism evidence="2 3">
    <name type="scientific">Roseivivax halodurans JCM 10272</name>
    <dbReference type="NCBI Taxonomy" id="1449350"/>
    <lineage>
        <taxon>Bacteria</taxon>
        <taxon>Pseudomonadati</taxon>
        <taxon>Pseudomonadota</taxon>
        <taxon>Alphaproteobacteria</taxon>
        <taxon>Rhodobacterales</taxon>
        <taxon>Roseobacteraceae</taxon>
        <taxon>Roseivivax</taxon>
    </lineage>
</organism>
<keyword evidence="1" id="KW-0732">Signal</keyword>
<dbReference type="Proteomes" id="UP000022447">
    <property type="component" value="Unassembled WGS sequence"/>
</dbReference>
<dbReference type="RefSeq" id="WP_037258727.1">
    <property type="nucleotide sequence ID" value="NZ_JALZ01000002.1"/>
</dbReference>